<accession>A0A9E3ZSG7</accession>
<dbReference type="Pfam" id="PF01725">
    <property type="entry name" value="Ham1p_like"/>
    <property type="match status" value="1"/>
</dbReference>
<dbReference type="Gene3D" id="3.90.950.10">
    <property type="match status" value="1"/>
</dbReference>
<dbReference type="Proteomes" id="UP000813384">
    <property type="component" value="Unassembled WGS sequence"/>
</dbReference>
<dbReference type="SUPFAM" id="SSF52972">
    <property type="entry name" value="ITPase-like"/>
    <property type="match status" value="1"/>
</dbReference>
<evidence type="ECO:0008006" key="4">
    <source>
        <dbReference type="Google" id="ProtNLM"/>
    </source>
</evidence>
<gene>
    <name evidence="2" type="ORF">K8V42_02960</name>
</gene>
<dbReference type="GO" id="GO:0009143">
    <property type="term" value="P:nucleoside triphosphate catabolic process"/>
    <property type="evidence" value="ECO:0007669"/>
    <property type="project" value="InterPro"/>
</dbReference>
<proteinExistence type="predicted"/>
<name>A0A9E3ZSG7_9ENTE</name>
<dbReference type="GO" id="GO:0047429">
    <property type="term" value="F:nucleoside triphosphate diphosphatase activity"/>
    <property type="evidence" value="ECO:0007669"/>
    <property type="project" value="InterPro"/>
</dbReference>
<keyword evidence="1" id="KW-0378">Hydrolase</keyword>
<reference evidence="2" key="1">
    <citation type="journal article" date="2021" name="PeerJ">
        <title>Extensive microbial diversity within the chicken gut microbiome revealed by metagenomics and culture.</title>
        <authorList>
            <person name="Gilroy R."/>
            <person name="Ravi A."/>
            <person name="Getino M."/>
            <person name="Pursley I."/>
            <person name="Horton D.L."/>
            <person name="Alikhan N.F."/>
            <person name="Baker D."/>
            <person name="Gharbi K."/>
            <person name="Hall N."/>
            <person name="Watson M."/>
            <person name="Adriaenssens E.M."/>
            <person name="Foster-Nyarko E."/>
            <person name="Jarju S."/>
            <person name="Secka A."/>
            <person name="Antonio M."/>
            <person name="Oren A."/>
            <person name="Chaudhuri R.R."/>
            <person name="La Ragione R."/>
            <person name="Hildebrand F."/>
            <person name="Pallen M.J."/>
        </authorList>
    </citation>
    <scope>NUCLEOTIDE SEQUENCE</scope>
    <source>
        <strain evidence="2">150</strain>
    </source>
</reference>
<evidence type="ECO:0000313" key="3">
    <source>
        <dbReference type="Proteomes" id="UP000813384"/>
    </source>
</evidence>
<dbReference type="InterPro" id="IPR002637">
    <property type="entry name" value="RdgB/HAM1"/>
</dbReference>
<evidence type="ECO:0000256" key="1">
    <source>
        <dbReference type="ARBA" id="ARBA00022801"/>
    </source>
</evidence>
<dbReference type="EMBL" id="JAJJVO010000050">
    <property type="protein sequence ID" value="MCC9273233.1"/>
    <property type="molecule type" value="Genomic_DNA"/>
</dbReference>
<comment type="caution">
    <text evidence="2">The sequence shown here is derived from an EMBL/GenBank/DDBJ whole genome shotgun (WGS) entry which is preliminary data.</text>
</comment>
<organism evidence="2 3">
    <name type="scientific">Enterococcus aquimarinus</name>
    <dbReference type="NCBI Taxonomy" id="328396"/>
    <lineage>
        <taxon>Bacteria</taxon>
        <taxon>Bacillati</taxon>
        <taxon>Bacillota</taxon>
        <taxon>Bacilli</taxon>
        <taxon>Lactobacillales</taxon>
        <taxon>Enterococcaceae</taxon>
        <taxon>Enterococcus</taxon>
    </lineage>
</organism>
<dbReference type="AlphaFoldDB" id="A0A9E3ZSG7"/>
<sequence length="221" mass="24966">MKILFATTNQAKVRYYATRLQEKGFDIVTLSDLGITQEVEETGKTPTENAIIKATSYAQQAQIPTIAIDEGLYLNGLSPEQQPGVHVRRVNGRRLNDQEMIEHYLHLVEKYGENGQLTGYFKKGIAVATGNSMTTFENDSPRLFVNRQSEIIDEGYPLASIQIVAPVNKFKSELTREEEAITMDIEQQPIFDFLSQVLEEIRESIETAQKEKSQSAFCNNL</sequence>
<dbReference type="InterPro" id="IPR029001">
    <property type="entry name" value="ITPase-like_fam"/>
</dbReference>
<protein>
    <recommendedName>
        <fullName evidence="4">Non-canonical purine NTP pyrophosphatase</fullName>
    </recommendedName>
</protein>
<reference evidence="2" key="2">
    <citation type="submission" date="2021-11" db="EMBL/GenBank/DDBJ databases">
        <authorList>
            <person name="Gilroy R."/>
        </authorList>
    </citation>
    <scope>NUCLEOTIDE SEQUENCE</scope>
    <source>
        <strain evidence="2">150</strain>
    </source>
</reference>
<evidence type="ECO:0000313" key="2">
    <source>
        <dbReference type="EMBL" id="MCC9273233.1"/>
    </source>
</evidence>